<evidence type="ECO:0000256" key="9">
    <source>
        <dbReference type="SAM" id="SignalP"/>
    </source>
</evidence>
<accession>A0ABQ7JE18</accession>
<dbReference type="Gene3D" id="3.20.20.70">
    <property type="entry name" value="Aldolase class I"/>
    <property type="match status" value="1"/>
</dbReference>
<evidence type="ECO:0000256" key="8">
    <source>
        <dbReference type="ARBA" id="ARBA00023239"/>
    </source>
</evidence>
<evidence type="ECO:0000256" key="3">
    <source>
        <dbReference type="ARBA" id="ARBA00012362"/>
    </source>
</evidence>
<name>A0ABQ7JE18_9APIC</name>
<comment type="catalytic activity">
    <reaction evidence="1">
        <text>1-(2-carboxyphenylamino)-1-deoxy-D-ribulose 5-phosphate + H(+) = (1S,2R)-1-C-(indol-3-yl)glycerol 3-phosphate + CO2 + H2O</text>
        <dbReference type="Rhea" id="RHEA:23476"/>
        <dbReference type="ChEBI" id="CHEBI:15377"/>
        <dbReference type="ChEBI" id="CHEBI:15378"/>
        <dbReference type="ChEBI" id="CHEBI:16526"/>
        <dbReference type="ChEBI" id="CHEBI:58613"/>
        <dbReference type="ChEBI" id="CHEBI:58866"/>
        <dbReference type="EC" id="4.1.1.48"/>
    </reaction>
</comment>
<dbReference type="InterPro" id="IPR013798">
    <property type="entry name" value="Indole-3-glycerol_P_synth_dom"/>
</dbReference>
<feature type="domain" description="Indole-3-glycerol phosphate synthase" evidence="10">
    <location>
        <begin position="158"/>
        <end position="427"/>
    </location>
</feature>
<evidence type="ECO:0000256" key="4">
    <source>
        <dbReference type="ARBA" id="ARBA00022605"/>
    </source>
</evidence>
<proteinExistence type="predicted"/>
<protein>
    <recommendedName>
        <fullName evidence="3">indole-3-glycerol-phosphate synthase</fullName>
        <ecNumber evidence="3">4.1.1.48</ecNumber>
    </recommendedName>
</protein>
<dbReference type="EC" id="4.1.1.48" evidence="3"/>
<dbReference type="Proteomes" id="UP000823046">
    <property type="component" value="Unassembled WGS sequence"/>
</dbReference>
<dbReference type="PANTHER" id="PTHR22854">
    <property type="entry name" value="TRYPTOPHAN BIOSYNTHESIS PROTEIN"/>
    <property type="match status" value="1"/>
</dbReference>
<evidence type="ECO:0000313" key="11">
    <source>
        <dbReference type="EMBL" id="KAF8822214.1"/>
    </source>
</evidence>
<reference evidence="11 12" key="1">
    <citation type="journal article" date="2020" name="bioRxiv">
        <title>Metabolic contributions of an alphaproteobacterial endosymbiont in the apicomplexan Cardiosporidium cionae.</title>
        <authorList>
            <person name="Hunter E.S."/>
            <person name="Paight C.J."/>
            <person name="Lane C.E."/>
        </authorList>
    </citation>
    <scope>NUCLEOTIDE SEQUENCE [LARGE SCALE GENOMIC DNA]</scope>
    <source>
        <strain evidence="11">ESH_2018</strain>
    </source>
</reference>
<comment type="caution">
    <text evidence="11">The sequence shown here is derived from an EMBL/GenBank/DDBJ whole genome shotgun (WGS) entry which is preliminary data.</text>
</comment>
<dbReference type="InterPro" id="IPR013785">
    <property type="entry name" value="Aldolase_TIM"/>
</dbReference>
<evidence type="ECO:0000256" key="6">
    <source>
        <dbReference type="ARBA" id="ARBA00022822"/>
    </source>
</evidence>
<evidence type="ECO:0000313" key="12">
    <source>
        <dbReference type="Proteomes" id="UP000823046"/>
    </source>
</evidence>
<dbReference type="EMBL" id="JADAQX010000072">
    <property type="protein sequence ID" value="KAF8822214.1"/>
    <property type="molecule type" value="Genomic_DNA"/>
</dbReference>
<dbReference type="PANTHER" id="PTHR22854:SF2">
    <property type="entry name" value="INDOLE-3-GLYCEROL-PHOSPHATE SYNTHASE"/>
    <property type="match status" value="1"/>
</dbReference>
<keyword evidence="6" id="KW-0822">Tryptophan biosynthesis</keyword>
<keyword evidence="4" id="KW-0028">Amino-acid biosynthesis</keyword>
<dbReference type="Pfam" id="PF00218">
    <property type="entry name" value="IGPS"/>
    <property type="match status" value="1"/>
</dbReference>
<evidence type="ECO:0000259" key="10">
    <source>
        <dbReference type="Pfam" id="PF00218"/>
    </source>
</evidence>
<evidence type="ECO:0000256" key="1">
    <source>
        <dbReference type="ARBA" id="ARBA00001633"/>
    </source>
</evidence>
<comment type="pathway">
    <text evidence="2">Amino-acid biosynthesis; L-tryptophan biosynthesis; L-tryptophan from chorismate: step 4/5.</text>
</comment>
<keyword evidence="8" id="KW-0456">Lyase</keyword>
<keyword evidence="5" id="KW-0210">Decarboxylase</keyword>
<feature type="signal peptide" evidence="9">
    <location>
        <begin position="1"/>
        <end position="27"/>
    </location>
</feature>
<feature type="chain" id="PRO_5047440437" description="indole-3-glycerol-phosphate synthase" evidence="9">
    <location>
        <begin position="28"/>
        <end position="597"/>
    </location>
</feature>
<organism evidence="11 12">
    <name type="scientific">Cardiosporidium cionae</name>
    <dbReference type="NCBI Taxonomy" id="476202"/>
    <lineage>
        <taxon>Eukaryota</taxon>
        <taxon>Sar</taxon>
        <taxon>Alveolata</taxon>
        <taxon>Apicomplexa</taxon>
        <taxon>Aconoidasida</taxon>
        <taxon>Nephromycida</taxon>
        <taxon>Cardiosporidium</taxon>
    </lineage>
</organism>
<keyword evidence="12" id="KW-1185">Reference proteome</keyword>
<dbReference type="SUPFAM" id="SSF51366">
    <property type="entry name" value="Ribulose-phoshate binding barrel"/>
    <property type="match status" value="1"/>
</dbReference>
<evidence type="ECO:0000256" key="2">
    <source>
        <dbReference type="ARBA" id="ARBA00004696"/>
    </source>
</evidence>
<keyword evidence="7" id="KW-0057">Aromatic amino acid biosynthesis</keyword>
<sequence length="597" mass="66843">MHSRNVACHFILLLLSLFTRWWVLALAQNFKKQYVLPVSVSLLPAFTSFQRPYGYNHVSTRIPQNLIGTPQTHLRHKKLCGFASCKLRATTWGKPRSSLCIRKQFEIAAFISGWSPHHVWPKEVFISSQPTLPKWRCSYTRMKCSDHRNPQAPLEMLSRLLESKKYEVESLLKSHNDPFDLLQTRMSYLQHTSNMKLSEKLKLSADPSKRQCISVVADMKRKSPTNRNPRFRKIMDYKNAGEVTVDMASHGFDVIFVNTDKENWGGDISDLEQSCNEVRKLRRMQRPAIVMKDIIIHPIQIALAIEKKADGVILNSFVLGAELEFLLESCTIMGTEAIVEVHTMAEAHHALDLGASIIMVNEWDRADGRLMPGRALHIKQAIPSEVISIAAGGIRTAEQVKDFAEAGFDAVVLGRKLKDDDVTQFLDEIKHFKINFSSSFGREESNEGNDKVRENFNEIGCFPPTGVGMLKKNDGKLLDWPKLERQGPPAGMGDSNIITYSDTLKRNEGRGLASADLELGDTASNITASSLHFMNSASTNAGNGALSNVENFFLEASSHFGDAATDQAGHNKSNQILCNDTLDSTIESILEEIFPLI</sequence>
<evidence type="ECO:0000256" key="5">
    <source>
        <dbReference type="ARBA" id="ARBA00022793"/>
    </source>
</evidence>
<evidence type="ECO:0000256" key="7">
    <source>
        <dbReference type="ARBA" id="ARBA00023141"/>
    </source>
</evidence>
<gene>
    <name evidence="11" type="ORF">IE077_000783</name>
</gene>
<keyword evidence="9" id="KW-0732">Signal</keyword>
<dbReference type="InterPro" id="IPR045186">
    <property type="entry name" value="Indole-3-glycerol_P_synth"/>
</dbReference>
<dbReference type="InterPro" id="IPR011060">
    <property type="entry name" value="RibuloseP-bd_barrel"/>
</dbReference>